<evidence type="ECO:0000259" key="7">
    <source>
        <dbReference type="PROSITE" id="PS50075"/>
    </source>
</evidence>
<keyword evidence="4" id="KW-0436">Ligase</keyword>
<dbReference type="InterPro" id="IPR009081">
    <property type="entry name" value="PP-bd_ACP"/>
</dbReference>
<dbReference type="InterPro" id="IPR020806">
    <property type="entry name" value="PKS_PP-bd"/>
</dbReference>
<dbReference type="Gene3D" id="3.30.559.30">
    <property type="entry name" value="Nonribosomal peptide synthetase, condensation domain"/>
    <property type="match status" value="2"/>
</dbReference>
<dbReference type="SUPFAM" id="SSF56801">
    <property type="entry name" value="Acetyl-CoA synthetase-like"/>
    <property type="match status" value="2"/>
</dbReference>
<dbReference type="SUPFAM" id="SSF47336">
    <property type="entry name" value="ACP-like"/>
    <property type="match status" value="2"/>
</dbReference>
<proteinExistence type="predicted"/>
<feature type="domain" description="Carrier" evidence="7">
    <location>
        <begin position="1863"/>
        <end position="1939"/>
    </location>
</feature>
<dbReference type="Gene3D" id="3.30.300.30">
    <property type="match status" value="2"/>
</dbReference>
<dbReference type="Gene3D" id="3.30.559.10">
    <property type="entry name" value="Chloramphenicol acetyltransferase-like domain"/>
    <property type="match status" value="1"/>
</dbReference>
<dbReference type="Proteomes" id="UP000039046">
    <property type="component" value="Unassembled WGS sequence"/>
</dbReference>
<name>A0A0A1T4M2_9HYPO</name>
<dbReference type="Pfam" id="PF00550">
    <property type="entry name" value="PP-binding"/>
    <property type="match status" value="2"/>
</dbReference>
<dbReference type="GO" id="GO:0043041">
    <property type="term" value="P:amino acid activation for nonribosomal peptide biosynthetic process"/>
    <property type="evidence" value="ECO:0007669"/>
    <property type="project" value="TreeGrafter"/>
</dbReference>
<evidence type="ECO:0000313" key="8">
    <source>
        <dbReference type="EMBL" id="CEJ92121.1"/>
    </source>
</evidence>
<dbReference type="Gene3D" id="3.40.50.12780">
    <property type="entry name" value="N-terminal domain of ligase-like"/>
    <property type="match status" value="2"/>
</dbReference>
<keyword evidence="9" id="KW-1185">Reference proteome</keyword>
<evidence type="ECO:0000256" key="1">
    <source>
        <dbReference type="ARBA" id="ARBA00005107"/>
    </source>
</evidence>
<dbReference type="PANTHER" id="PTHR45527">
    <property type="entry name" value="NONRIBOSOMAL PEPTIDE SYNTHETASE"/>
    <property type="match status" value="1"/>
</dbReference>
<dbReference type="InterPro" id="IPR023213">
    <property type="entry name" value="CAT-like_dom_sf"/>
</dbReference>
<dbReference type="PROSITE" id="PS50075">
    <property type="entry name" value="CARRIER"/>
    <property type="match status" value="2"/>
</dbReference>
<dbReference type="HOGENOM" id="CLU_000022_0_12_1"/>
<comment type="pathway">
    <text evidence="1">Alkaloid biosynthesis; ergot alkaloid biosynthesis.</text>
</comment>
<dbReference type="InterPro" id="IPR045851">
    <property type="entry name" value="AMP-bd_C_sf"/>
</dbReference>
<evidence type="ECO:0000256" key="2">
    <source>
        <dbReference type="ARBA" id="ARBA00022450"/>
    </source>
</evidence>
<evidence type="ECO:0000256" key="4">
    <source>
        <dbReference type="ARBA" id="ARBA00022598"/>
    </source>
</evidence>
<dbReference type="InterPro" id="IPR000873">
    <property type="entry name" value="AMP-dep_synth/lig_dom"/>
</dbReference>
<dbReference type="InterPro" id="IPR001242">
    <property type="entry name" value="Condensation_dom"/>
</dbReference>
<keyword evidence="5" id="KW-0808">Transferase</keyword>
<dbReference type="GO" id="GO:0044550">
    <property type="term" value="P:secondary metabolite biosynthetic process"/>
    <property type="evidence" value="ECO:0007669"/>
    <property type="project" value="TreeGrafter"/>
</dbReference>
<dbReference type="GO" id="GO:0016740">
    <property type="term" value="F:transferase activity"/>
    <property type="evidence" value="ECO:0007669"/>
    <property type="project" value="UniProtKB-KW"/>
</dbReference>
<dbReference type="STRING" id="1531966.A0A0A1T4M2"/>
<dbReference type="InterPro" id="IPR020845">
    <property type="entry name" value="AMP-binding_CS"/>
</dbReference>
<evidence type="ECO:0000256" key="3">
    <source>
        <dbReference type="ARBA" id="ARBA00022553"/>
    </source>
</evidence>
<dbReference type="GO" id="GO:0016874">
    <property type="term" value="F:ligase activity"/>
    <property type="evidence" value="ECO:0007669"/>
    <property type="project" value="UniProtKB-KW"/>
</dbReference>
<accession>A0A0A1T4M2</accession>
<feature type="region of interest" description="Disordered" evidence="6">
    <location>
        <begin position="736"/>
        <end position="758"/>
    </location>
</feature>
<dbReference type="Gene3D" id="1.10.1200.10">
    <property type="entry name" value="ACP-like"/>
    <property type="match status" value="2"/>
</dbReference>
<dbReference type="PROSITE" id="PS00455">
    <property type="entry name" value="AMP_BINDING"/>
    <property type="match status" value="2"/>
</dbReference>
<dbReference type="InterPro" id="IPR036736">
    <property type="entry name" value="ACP-like_sf"/>
</dbReference>
<reference evidence="8 9" key="1">
    <citation type="journal article" date="2015" name="Genome Announc.">
        <title>Draft Genome Sequence and Gene Annotation of the Entomopathogenic Fungus Verticillium hemipterigenum.</title>
        <authorList>
            <person name="Horn F."/>
            <person name="Habel A."/>
            <person name="Scharf D.H."/>
            <person name="Dworschak J."/>
            <person name="Brakhage A.A."/>
            <person name="Guthke R."/>
            <person name="Hertweck C."/>
            <person name="Linde J."/>
        </authorList>
    </citation>
    <scope>NUCLEOTIDE SEQUENCE [LARGE SCALE GENOMIC DNA]</scope>
</reference>
<dbReference type="OrthoDB" id="416786at2759"/>
<dbReference type="CDD" id="cd19545">
    <property type="entry name" value="FUM14_C_NRPS-like"/>
    <property type="match status" value="1"/>
</dbReference>
<feature type="domain" description="Carrier" evidence="7">
    <location>
        <begin position="775"/>
        <end position="851"/>
    </location>
</feature>
<evidence type="ECO:0000256" key="5">
    <source>
        <dbReference type="ARBA" id="ARBA00022679"/>
    </source>
</evidence>
<dbReference type="PANTHER" id="PTHR45527:SF16">
    <property type="entry name" value="NONRIBOSOMAL PEPTIDE SYNTHASE ATNA-RELATED"/>
    <property type="match status" value="1"/>
</dbReference>
<dbReference type="Pfam" id="PF00501">
    <property type="entry name" value="AMP-binding"/>
    <property type="match status" value="2"/>
</dbReference>
<dbReference type="GO" id="GO:0031177">
    <property type="term" value="F:phosphopantetheine binding"/>
    <property type="evidence" value="ECO:0007669"/>
    <property type="project" value="InterPro"/>
</dbReference>
<dbReference type="InterPro" id="IPR042099">
    <property type="entry name" value="ANL_N_sf"/>
</dbReference>
<dbReference type="GO" id="GO:0005737">
    <property type="term" value="C:cytoplasm"/>
    <property type="evidence" value="ECO:0007669"/>
    <property type="project" value="TreeGrafter"/>
</dbReference>
<dbReference type="Pfam" id="PF00668">
    <property type="entry name" value="Condensation"/>
    <property type="match status" value="1"/>
</dbReference>
<evidence type="ECO:0000256" key="6">
    <source>
        <dbReference type="SAM" id="MobiDB-lite"/>
    </source>
</evidence>
<dbReference type="SMART" id="SM00823">
    <property type="entry name" value="PKS_PP"/>
    <property type="match status" value="2"/>
</dbReference>
<gene>
    <name evidence="8" type="ORF">VHEMI07791</name>
</gene>
<keyword evidence="3" id="KW-0597">Phosphoprotein</keyword>
<dbReference type="FunFam" id="3.30.300.30:FF:000015">
    <property type="entry name" value="Nonribosomal peptide synthase SidD"/>
    <property type="match status" value="2"/>
</dbReference>
<keyword evidence="2" id="KW-0596">Phosphopantetheine</keyword>
<dbReference type="CDD" id="cd05918">
    <property type="entry name" value="A_NRPS_SidN3_like"/>
    <property type="match status" value="2"/>
</dbReference>
<organism evidence="8 9">
    <name type="scientific">[Torrubiella] hemipterigena</name>
    <dbReference type="NCBI Taxonomy" id="1531966"/>
    <lineage>
        <taxon>Eukaryota</taxon>
        <taxon>Fungi</taxon>
        <taxon>Dikarya</taxon>
        <taxon>Ascomycota</taxon>
        <taxon>Pezizomycotina</taxon>
        <taxon>Sordariomycetes</taxon>
        <taxon>Hypocreomycetidae</taxon>
        <taxon>Hypocreales</taxon>
        <taxon>Clavicipitaceae</taxon>
        <taxon>Clavicipitaceae incertae sedis</taxon>
        <taxon>'Torrubiella' clade</taxon>
    </lineage>
</organism>
<sequence>MRMSSSVAFSLPGCTAFDQFCSTNKVSRAAVIKLAFAVVLYQYFDVASFTCSETLAQGNNDVVCGSIAHTRRIRYISELASTTTLQAALSLGDRNDASSLIAEQQTTAVVNGDKKLASGIEACLVYVQTAAATPNASAHDNDVYLVVATADDASLSATLMYRTDTVSEFVATGFTDAFAAAIEFISSAPISITIANLDICGKSSQAAIAKWNQHSTSIPNQLLHKLVGEGFVHKPDAIAIVSWDGQMSYSELDQKSSNLAAYLMDTYDLGPGKKVALCFEKCTWAVVSMLAVLKAGAAYCCLDPSHPRARHDFIIKQLDAALVLASTQYKDRLDGHKVLVPTLELARQQRVYQPPNVQPNDPCMVAFTSGSTGNPKGIVHTHDSLVTGIISNAPRQYLDKEGVSTYQWSSFTFDVSMTEIYAPLIYGGRICIPSDEERLNRVEESMNRMEVNWAYFTPSFARFFAPYNVPSLQTLLMGGEVVTCDDINAWIDRVKVIHSYGPAESATFFLADFDGPCPKTVPIGHAPNTYAWIVNPENPELLSPLGAIGEMLYESPGLLKEYLGDAAKTEATLIDAPLWRRNLDCPAPTSKLYKSGDLVRYLPDSTMTYIGRKDTMAKVRGQRLEVEEVEAVLRKSLGGTNQVAVDVITPSGKDQEAVLVAFLCLTGDGAIDTNDIAKLKAYLETKLAESLPEYMIPRVFLPMDSFPYNASRKLDRKELRQHGSSLTLEQLIQPSLPSDADQESQQEELLHPSSASEGSVCRESVNQFLTATTTPDEGSNVSLLRGPWAKILSVNANEISDDDNFFQHGGNSLKAMALVAAARSLSLSITVAKVFQNPTFAALASAGALLPNNKQEIFPPFSLLGDDKKRLSILSDATAQCRVDTSVIQDILPATPLQSGFIAGSQEKTGAYMAQYSLKIPPQTSPEFFKEIWDRIVEAYSILRTRLIYSDLYGVFQVILKTKPVWDTSEDQAGYLIEDRNKEMRYGDALCRLAIIQSKTIGGSASSIVITMHHALYDRHTLDKLLSAANSLLHGRTITPAAPLAPFLKYLSTQDESAPKEYWEKYLRDVSTVQFPWLPSAKYLPKADSTFQISIRVKQTPSAAITQATIVRAAWALLISLYTGSEDVVHGLTLSGRGAPVESILDIVEPTITTVPVRIKVSREEQIADWLRRLQKEWSEMMDYEQAGLSKIKSYGEACRDACSFQNLLVIQSSEESPKNKDEVRFDEVADDLKYFNEYALMVVLTIQASTAHATFSFDSNVVDSEQVARYAHHLEYLMDGIGAASDAVGTKTIKEIYPASLRDIVDLVSWSGSVPKQANVLLHDLIKDGFAISPHKKAIEAWDGDLTFEELDQKSTQLAQRLVSMGAGRGVVVALLFEKSLWGIVAILAVLQSGSALLFLDPVHPVRRQQSILETADAKLCLVSPAYLDHAQQFQLRHVLSVEPSLFDNFESSLVESDIRADVQPDDLAYLVTTSGTTGEPKVIQHTHASLASGLSNHSTPMGVTSSTRALQVSTYTFDLAIYEILATLMKGGCVCVPHDDERLNDLAACIRRYEANWALITASFARMLRGQSIPTLKTLNLCGEYVPLEDEEYWASRLHAMNWYGATETQGFTMGDLSNGSQRPGQTGRQCGSAYWIVHSETAELLPIGARGEIALSGPGLACGYAKDTAKTARAFRPAPEWLPTAFGDRRIYMTGDAGHINSNGTLTVLGRLDTQIKLNGKRIEVGEIEANIKVAGLGPAEDVAVDLVDMQSTVSPTLVAFLACGTAIDYVNGTSSIASSFETVDDRMSMLVEKIRSSLVQMLPGYMIPRVYISLDTLPITSNGKLDRARLKEYARSISTDELFKYTSGGKKSRVLASPPPPSATASLLRGPWAKVLGLDADAVSDDDDFFEHGGDSLKAIALVTRARMAGLSITLAKVLRNRTFGALASAGIVISNGH</sequence>
<dbReference type="SUPFAM" id="SSF52777">
    <property type="entry name" value="CoA-dependent acyltransferases"/>
    <property type="match status" value="2"/>
</dbReference>
<dbReference type="EMBL" id="CDHN01000004">
    <property type="protein sequence ID" value="CEJ92121.1"/>
    <property type="molecule type" value="Genomic_DNA"/>
</dbReference>
<evidence type="ECO:0000313" key="9">
    <source>
        <dbReference type="Proteomes" id="UP000039046"/>
    </source>
</evidence>
<protein>
    <recommendedName>
        <fullName evidence="7">Carrier domain-containing protein</fullName>
    </recommendedName>
</protein>